<dbReference type="AlphaFoldDB" id="A0A2I0VJN4"/>
<gene>
    <name evidence="12" type="ORF">MA16_Dca022154</name>
</gene>
<keyword evidence="3 10" id="KW-0052">Apoplast</keyword>
<keyword evidence="5 8" id="KW-0479">Metal-binding</keyword>
<name>A0A2I0VJN4_9ASPA</name>
<dbReference type="STRING" id="906689.A0A2I0VJN4"/>
<evidence type="ECO:0000256" key="9">
    <source>
        <dbReference type="PIRSR" id="PIRSR601929-2"/>
    </source>
</evidence>
<sequence>MLLMSIDVDDVHLCVMASKNFIDYWEKVRIAILKKKEEEEEEEESHLGKNTPDGNFFTFTGLRDAINGGPKGVPFKATKASQVEFPALTGQSVSLAVLQYEPRPTGINPPHIHPRSAELLLVIQGAVIVGLVDSTNKLYTQTLYAGDAFIFPKGLVHFQVNGDSKYPAIAVSAFGSASPGTISLPKNIFGSGIYNWVLAQSFKTDVDTINKLVSANS</sequence>
<feature type="binding site" evidence="8">
    <location>
        <position position="118"/>
    </location>
    <ligand>
        <name>oxalate</name>
        <dbReference type="ChEBI" id="CHEBI:30623"/>
    </ligand>
</feature>
<dbReference type="PANTHER" id="PTHR31238">
    <property type="entry name" value="GERMIN-LIKE PROTEIN SUBFAMILY 3 MEMBER 3"/>
    <property type="match status" value="1"/>
</dbReference>
<keyword evidence="4 10" id="KW-0964">Secreted</keyword>
<dbReference type="PROSITE" id="PS00725">
    <property type="entry name" value="GERMIN"/>
    <property type="match status" value="1"/>
</dbReference>
<reference evidence="12 13" key="2">
    <citation type="journal article" date="2017" name="Nature">
        <title>The Apostasia genome and the evolution of orchids.</title>
        <authorList>
            <person name="Zhang G.Q."/>
            <person name="Liu K.W."/>
            <person name="Li Z."/>
            <person name="Lohaus R."/>
            <person name="Hsiao Y.Y."/>
            <person name="Niu S.C."/>
            <person name="Wang J.Y."/>
            <person name="Lin Y.C."/>
            <person name="Xu Q."/>
            <person name="Chen L.J."/>
            <person name="Yoshida K."/>
            <person name="Fujiwara S."/>
            <person name="Wang Z.W."/>
            <person name="Zhang Y.Q."/>
            <person name="Mitsuda N."/>
            <person name="Wang M."/>
            <person name="Liu G.H."/>
            <person name="Pecoraro L."/>
            <person name="Huang H.X."/>
            <person name="Xiao X.J."/>
            <person name="Lin M."/>
            <person name="Wu X.Y."/>
            <person name="Wu W.L."/>
            <person name="Chen Y.Y."/>
            <person name="Chang S.B."/>
            <person name="Sakamoto S."/>
            <person name="Ohme-Takagi M."/>
            <person name="Yagi M."/>
            <person name="Zeng S.J."/>
            <person name="Shen C.Y."/>
            <person name="Yeh C.M."/>
            <person name="Luo Y.B."/>
            <person name="Tsai W.C."/>
            <person name="Van de Peer Y."/>
            <person name="Liu Z.J."/>
        </authorList>
    </citation>
    <scope>NUCLEOTIDE SEQUENCE [LARGE SCALE GENOMIC DNA]</scope>
    <source>
        <tissue evidence="12">The whole plant</tissue>
    </source>
</reference>
<feature type="domain" description="Cupin type-1" evidence="11">
    <location>
        <begin position="75"/>
        <end position="210"/>
    </location>
</feature>
<proteinExistence type="inferred from homology"/>
<evidence type="ECO:0000259" key="11">
    <source>
        <dbReference type="SMART" id="SM00835"/>
    </source>
</evidence>
<feature type="binding site" evidence="9">
    <location>
        <position position="111"/>
    </location>
    <ligand>
        <name>Mn(2+)</name>
        <dbReference type="ChEBI" id="CHEBI:29035"/>
    </ligand>
</feature>
<keyword evidence="7 8" id="KW-0464">Manganese</keyword>
<dbReference type="InterPro" id="IPR001929">
    <property type="entry name" value="Germin"/>
</dbReference>
<dbReference type="InterPro" id="IPR006045">
    <property type="entry name" value="Cupin_1"/>
</dbReference>
<dbReference type="GO" id="GO:0030145">
    <property type="term" value="F:manganese ion binding"/>
    <property type="evidence" value="ECO:0007669"/>
    <property type="project" value="UniProtKB-UniRule"/>
</dbReference>
<evidence type="ECO:0000313" key="13">
    <source>
        <dbReference type="Proteomes" id="UP000233837"/>
    </source>
</evidence>
<evidence type="ECO:0000256" key="6">
    <source>
        <dbReference type="ARBA" id="ARBA00023157"/>
    </source>
</evidence>
<dbReference type="SMART" id="SM00835">
    <property type="entry name" value="Cupin_1"/>
    <property type="match status" value="1"/>
</dbReference>
<dbReference type="InterPro" id="IPR011051">
    <property type="entry name" value="RmlC_Cupin_sf"/>
</dbReference>
<dbReference type="EMBL" id="KZ503472">
    <property type="protein sequence ID" value="PKU63628.1"/>
    <property type="molecule type" value="Genomic_DNA"/>
</dbReference>
<keyword evidence="13" id="KW-1185">Reference proteome</keyword>
<keyword evidence="6" id="KW-1015">Disulfide bond</keyword>
<dbReference type="Proteomes" id="UP000233837">
    <property type="component" value="Unassembled WGS sequence"/>
</dbReference>
<feature type="binding site" evidence="9">
    <location>
        <position position="118"/>
    </location>
    <ligand>
        <name>Mn(2+)</name>
        <dbReference type="ChEBI" id="CHEBI:29035"/>
    </ligand>
</feature>
<feature type="binding site" evidence="9">
    <location>
        <position position="113"/>
    </location>
    <ligand>
        <name>Mn(2+)</name>
        <dbReference type="ChEBI" id="CHEBI:29035"/>
    </ligand>
</feature>
<comment type="subcellular location">
    <subcellularLocation>
        <location evidence="1 10">Secreted</location>
        <location evidence="1 10">Extracellular space</location>
        <location evidence="1 10">Apoplast</location>
    </subcellularLocation>
</comment>
<reference evidence="12 13" key="1">
    <citation type="journal article" date="2016" name="Sci. Rep.">
        <title>The Dendrobium catenatum Lindl. genome sequence provides insights into polysaccharide synthase, floral development and adaptive evolution.</title>
        <authorList>
            <person name="Zhang G.Q."/>
            <person name="Xu Q."/>
            <person name="Bian C."/>
            <person name="Tsai W.C."/>
            <person name="Yeh C.M."/>
            <person name="Liu K.W."/>
            <person name="Yoshida K."/>
            <person name="Zhang L.S."/>
            <person name="Chang S.B."/>
            <person name="Chen F."/>
            <person name="Shi Y."/>
            <person name="Su Y.Y."/>
            <person name="Zhang Y.Q."/>
            <person name="Chen L.J."/>
            <person name="Yin Y."/>
            <person name="Lin M."/>
            <person name="Huang H."/>
            <person name="Deng H."/>
            <person name="Wang Z.W."/>
            <person name="Zhu S.L."/>
            <person name="Zhao X."/>
            <person name="Deng C."/>
            <person name="Niu S.C."/>
            <person name="Huang J."/>
            <person name="Wang M."/>
            <person name="Liu G.H."/>
            <person name="Yang H.J."/>
            <person name="Xiao X.J."/>
            <person name="Hsiao Y.Y."/>
            <person name="Wu W.L."/>
            <person name="Chen Y.Y."/>
            <person name="Mitsuda N."/>
            <person name="Ohme-Takagi M."/>
            <person name="Luo Y.B."/>
            <person name="Van de Peer Y."/>
            <person name="Liu Z.J."/>
        </authorList>
    </citation>
    <scope>NUCLEOTIDE SEQUENCE [LARGE SCALE GENOMIC DNA]</scope>
    <source>
        <tissue evidence="12">The whole plant</tissue>
    </source>
</reference>
<evidence type="ECO:0000256" key="10">
    <source>
        <dbReference type="RuleBase" id="RU366015"/>
    </source>
</evidence>
<dbReference type="PRINTS" id="PR00325">
    <property type="entry name" value="GERMIN"/>
</dbReference>
<organism evidence="12 13">
    <name type="scientific">Dendrobium catenatum</name>
    <dbReference type="NCBI Taxonomy" id="906689"/>
    <lineage>
        <taxon>Eukaryota</taxon>
        <taxon>Viridiplantae</taxon>
        <taxon>Streptophyta</taxon>
        <taxon>Embryophyta</taxon>
        <taxon>Tracheophyta</taxon>
        <taxon>Spermatophyta</taxon>
        <taxon>Magnoliopsida</taxon>
        <taxon>Liliopsida</taxon>
        <taxon>Asparagales</taxon>
        <taxon>Orchidaceae</taxon>
        <taxon>Epidendroideae</taxon>
        <taxon>Malaxideae</taxon>
        <taxon>Dendrobiinae</taxon>
        <taxon>Dendrobium</taxon>
    </lineage>
</organism>
<comment type="similarity">
    <text evidence="2 10">Belongs to the germin family.</text>
</comment>
<dbReference type="Gene3D" id="2.60.120.10">
    <property type="entry name" value="Jelly Rolls"/>
    <property type="match status" value="1"/>
</dbReference>
<evidence type="ECO:0000313" key="12">
    <source>
        <dbReference type="EMBL" id="PKU63628.1"/>
    </source>
</evidence>
<evidence type="ECO:0000256" key="2">
    <source>
        <dbReference type="ARBA" id="ARBA00007456"/>
    </source>
</evidence>
<dbReference type="CDD" id="cd02241">
    <property type="entry name" value="cupin_OxOx"/>
    <property type="match status" value="1"/>
</dbReference>
<dbReference type="SUPFAM" id="SSF51182">
    <property type="entry name" value="RmlC-like cupins"/>
    <property type="match status" value="1"/>
</dbReference>
<evidence type="ECO:0000256" key="3">
    <source>
        <dbReference type="ARBA" id="ARBA00022523"/>
    </source>
</evidence>
<dbReference type="Pfam" id="PF00190">
    <property type="entry name" value="Cupin_1"/>
    <property type="match status" value="1"/>
</dbReference>
<evidence type="ECO:0000256" key="8">
    <source>
        <dbReference type="PIRSR" id="PIRSR601929-1"/>
    </source>
</evidence>
<feature type="binding site" evidence="9">
    <location>
        <position position="157"/>
    </location>
    <ligand>
        <name>Mn(2+)</name>
        <dbReference type="ChEBI" id="CHEBI:29035"/>
    </ligand>
</feature>
<feature type="binding site" evidence="8">
    <location>
        <position position="113"/>
    </location>
    <ligand>
        <name>oxalate</name>
        <dbReference type="ChEBI" id="CHEBI:30623"/>
    </ligand>
</feature>
<dbReference type="GO" id="GO:0048046">
    <property type="term" value="C:apoplast"/>
    <property type="evidence" value="ECO:0007669"/>
    <property type="project" value="UniProtKB-SubCell"/>
</dbReference>
<evidence type="ECO:0000256" key="7">
    <source>
        <dbReference type="ARBA" id="ARBA00023211"/>
    </source>
</evidence>
<evidence type="ECO:0000256" key="5">
    <source>
        <dbReference type="ARBA" id="ARBA00022723"/>
    </source>
</evidence>
<dbReference type="InterPro" id="IPR019780">
    <property type="entry name" value="Germin_Mn-BS"/>
</dbReference>
<protein>
    <recommendedName>
        <fullName evidence="10">Germin-like protein</fullName>
    </recommendedName>
</protein>
<accession>A0A2I0VJN4</accession>
<feature type="binding site" evidence="8">
    <location>
        <position position="108"/>
    </location>
    <ligand>
        <name>oxalate</name>
        <dbReference type="ChEBI" id="CHEBI:30623"/>
    </ligand>
</feature>
<evidence type="ECO:0000256" key="1">
    <source>
        <dbReference type="ARBA" id="ARBA00004271"/>
    </source>
</evidence>
<dbReference type="InterPro" id="IPR014710">
    <property type="entry name" value="RmlC-like_jellyroll"/>
</dbReference>
<evidence type="ECO:0000256" key="4">
    <source>
        <dbReference type="ARBA" id="ARBA00022525"/>
    </source>
</evidence>